<dbReference type="Pfam" id="PF12728">
    <property type="entry name" value="HTH_17"/>
    <property type="match status" value="1"/>
</dbReference>
<dbReference type="Proteomes" id="UP000198717">
    <property type="component" value="Unassembled WGS sequence"/>
</dbReference>
<dbReference type="InterPro" id="IPR041657">
    <property type="entry name" value="HTH_17"/>
</dbReference>
<protein>
    <submittedName>
        <fullName evidence="3">Transcriptional regulator, AlpA family</fullName>
    </submittedName>
</protein>
<keyword evidence="4" id="KW-1185">Reference proteome</keyword>
<gene>
    <name evidence="2" type="ORF">MVI01_54300</name>
    <name evidence="3" type="ORF">SAMN04488504_10893</name>
</gene>
<dbReference type="EMBL" id="FNAJ01000008">
    <property type="protein sequence ID" value="SDE53416.1"/>
    <property type="molecule type" value="Genomic_DNA"/>
</dbReference>
<evidence type="ECO:0000313" key="3">
    <source>
        <dbReference type="EMBL" id="SDE53416.1"/>
    </source>
</evidence>
<accession>A0A511HJ86</accession>
<dbReference type="Proteomes" id="UP000321224">
    <property type="component" value="Unassembled WGS sequence"/>
</dbReference>
<dbReference type="InterPro" id="IPR036388">
    <property type="entry name" value="WH-like_DNA-bd_sf"/>
</dbReference>
<name>A0A511HJ86_9BACT</name>
<reference evidence="3 4" key="1">
    <citation type="submission" date="2016-10" db="EMBL/GenBank/DDBJ databases">
        <authorList>
            <person name="Varghese N."/>
            <person name="Submissions S."/>
        </authorList>
    </citation>
    <scope>NUCLEOTIDE SEQUENCE [LARGE SCALE GENOMIC DNA]</scope>
    <source>
        <strain evidence="3 4">DSM 2260</strain>
    </source>
</reference>
<proteinExistence type="predicted"/>
<dbReference type="Gene3D" id="1.10.10.10">
    <property type="entry name" value="Winged helix-like DNA-binding domain superfamily/Winged helix DNA-binding domain"/>
    <property type="match status" value="1"/>
</dbReference>
<evidence type="ECO:0000313" key="4">
    <source>
        <dbReference type="Proteomes" id="UP000198717"/>
    </source>
</evidence>
<evidence type="ECO:0000313" key="5">
    <source>
        <dbReference type="Proteomes" id="UP000321224"/>
    </source>
</evidence>
<dbReference type="AlphaFoldDB" id="A0A511HJ86"/>
<reference evidence="2 5" key="2">
    <citation type="submission" date="2019-07" db="EMBL/GenBank/DDBJ databases">
        <title>Whole genome shotgun sequence of Myxococcus virescens NBRC 100334.</title>
        <authorList>
            <person name="Hosoyama A."/>
            <person name="Uohara A."/>
            <person name="Ohji S."/>
            <person name="Ichikawa N."/>
        </authorList>
    </citation>
    <scope>NUCLEOTIDE SEQUENCE [LARGE SCALE GENOMIC DNA]</scope>
    <source>
        <strain evidence="2 5">NBRC 100334</strain>
    </source>
</reference>
<dbReference type="EMBL" id="BJVY01000036">
    <property type="protein sequence ID" value="GEL73646.1"/>
    <property type="molecule type" value="Genomic_DNA"/>
</dbReference>
<evidence type="ECO:0000259" key="1">
    <source>
        <dbReference type="Pfam" id="PF12728"/>
    </source>
</evidence>
<organism evidence="2 5">
    <name type="scientific">Myxococcus virescens</name>
    <dbReference type="NCBI Taxonomy" id="83456"/>
    <lineage>
        <taxon>Bacteria</taxon>
        <taxon>Pseudomonadati</taxon>
        <taxon>Myxococcota</taxon>
        <taxon>Myxococcia</taxon>
        <taxon>Myxococcales</taxon>
        <taxon>Cystobacterineae</taxon>
        <taxon>Myxococcaceae</taxon>
        <taxon>Myxococcus</taxon>
    </lineage>
</organism>
<sequence>MGNCDSGSGDGVGLRAPTLTVVPEGGLWTAVETAAYLKVSPHWVWRQVRMNSGLPFIRLGRNVRFDPSKVRAWVASRSSGGTQ</sequence>
<evidence type="ECO:0000313" key="2">
    <source>
        <dbReference type="EMBL" id="GEL73646.1"/>
    </source>
</evidence>
<comment type="caution">
    <text evidence="2">The sequence shown here is derived from an EMBL/GenBank/DDBJ whole genome shotgun (WGS) entry which is preliminary data.</text>
</comment>
<feature type="domain" description="Helix-turn-helix" evidence="1">
    <location>
        <begin position="30"/>
        <end position="78"/>
    </location>
</feature>